<keyword evidence="1" id="KW-1133">Transmembrane helix</keyword>
<dbReference type="AlphaFoldDB" id="A0A1Q2SMR0"/>
<reference evidence="2 3" key="1">
    <citation type="journal article" date="2017" name="ISME J.">
        <title>An acid-tolerant ammonia-oxidizing ?-proteobacterium from soil.</title>
        <authorList>
            <person name="Hayatsu M."/>
            <person name="Tago K."/>
            <person name="Uchiyama I."/>
            <person name="Toyoda A."/>
            <person name="Wang Y."/>
            <person name="Shimomura Y."/>
            <person name="Okubo T."/>
            <person name="Kurisu F."/>
            <person name="Hirono Y."/>
            <person name="Nonaka K."/>
            <person name="Akiyama H."/>
            <person name="Itoh T."/>
            <person name="Takami H."/>
        </authorList>
    </citation>
    <scope>NUCLEOTIDE SEQUENCE [LARGE SCALE GENOMIC DNA]</scope>
    <source>
        <strain evidence="2 3">TAO100</strain>
    </source>
</reference>
<dbReference type="KEGG" id="ntt:TAO_1065"/>
<name>A0A1Q2SMR0_9GAMM</name>
<gene>
    <name evidence="2" type="ORF">TAO_1065</name>
</gene>
<organism evidence="2 3">
    <name type="scientific">Candidatus Nitrosoglobus terrae</name>
    <dbReference type="NCBI Taxonomy" id="1630141"/>
    <lineage>
        <taxon>Bacteria</taxon>
        <taxon>Pseudomonadati</taxon>
        <taxon>Pseudomonadota</taxon>
        <taxon>Gammaproteobacteria</taxon>
        <taxon>Chromatiales</taxon>
        <taxon>Chromatiaceae</taxon>
        <taxon>Candidatus Nitrosoglobus</taxon>
    </lineage>
</organism>
<protein>
    <submittedName>
        <fullName evidence="2">Hypothetical conserved protein</fullName>
    </submittedName>
</protein>
<proteinExistence type="predicted"/>
<keyword evidence="1" id="KW-0812">Transmembrane</keyword>
<feature type="transmembrane region" description="Helical" evidence="1">
    <location>
        <begin position="20"/>
        <end position="41"/>
    </location>
</feature>
<feature type="transmembrane region" description="Helical" evidence="1">
    <location>
        <begin position="141"/>
        <end position="161"/>
    </location>
</feature>
<sequence length="179" mass="20617">MDIDKKQITDAHLDNIRRAWLLVIPAIIAIISSAVFTGIWLTAHSRADASWAKIADRINASDRFLLANIQRDSRSIYLQLLRSQISPQSDASGVESLIKELDELELRERDIMRRYDPSYVSIRPSAKEVVFQIMTEMPYPILFTISLGLGIFLFVIARYIALIIMNRRYPPFSNYTREV</sequence>
<evidence type="ECO:0000313" key="2">
    <source>
        <dbReference type="EMBL" id="BAW80435.1"/>
    </source>
</evidence>
<accession>A0A1Q2SMR0</accession>
<evidence type="ECO:0000256" key="1">
    <source>
        <dbReference type="SAM" id="Phobius"/>
    </source>
</evidence>
<dbReference type="Proteomes" id="UP000243679">
    <property type="component" value="Chromosome"/>
</dbReference>
<evidence type="ECO:0000313" key="3">
    <source>
        <dbReference type="Proteomes" id="UP000243679"/>
    </source>
</evidence>
<keyword evidence="1" id="KW-0472">Membrane</keyword>
<keyword evidence="3" id="KW-1185">Reference proteome</keyword>
<dbReference type="OrthoDB" id="5765870at2"/>
<dbReference type="RefSeq" id="WP_096526983.1">
    <property type="nucleotide sequence ID" value="NZ_AP014836.1"/>
</dbReference>
<dbReference type="EMBL" id="AP014836">
    <property type="protein sequence ID" value="BAW80435.1"/>
    <property type="molecule type" value="Genomic_DNA"/>
</dbReference>